<feature type="signal peptide" evidence="2">
    <location>
        <begin position="1"/>
        <end position="20"/>
    </location>
</feature>
<proteinExistence type="predicted"/>
<organism evidence="3 4">
    <name type="scientific">Rubripirellula obstinata</name>
    <dbReference type="NCBI Taxonomy" id="406547"/>
    <lineage>
        <taxon>Bacteria</taxon>
        <taxon>Pseudomonadati</taxon>
        <taxon>Planctomycetota</taxon>
        <taxon>Planctomycetia</taxon>
        <taxon>Pirellulales</taxon>
        <taxon>Pirellulaceae</taxon>
        <taxon>Rubripirellula</taxon>
    </lineage>
</organism>
<dbReference type="PROSITE" id="PS51257">
    <property type="entry name" value="PROKAR_LIPOPROTEIN"/>
    <property type="match status" value="1"/>
</dbReference>
<accession>A0A5B1C9T5</accession>
<dbReference type="Proteomes" id="UP000322699">
    <property type="component" value="Unassembled WGS sequence"/>
</dbReference>
<protein>
    <submittedName>
        <fullName evidence="3">Uncharacterized protein</fullName>
    </submittedName>
</protein>
<reference evidence="3 4" key="1">
    <citation type="submission" date="2019-08" db="EMBL/GenBank/DDBJ databases">
        <title>Deep-cultivation of Planctomycetes and their phenomic and genomic characterization uncovers novel biology.</title>
        <authorList>
            <person name="Wiegand S."/>
            <person name="Jogler M."/>
            <person name="Boedeker C."/>
            <person name="Pinto D."/>
            <person name="Vollmers J."/>
            <person name="Rivas-Marin E."/>
            <person name="Kohn T."/>
            <person name="Peeters S.H."/>
            <person name="Heuer A."/>
            <person name="Rast P."/>
            <person name="Oberbeckmann S."/>
            <person name="Bunk B."/>
            <person name="Jeske O."/>
            <person name="Meyerdierks A."/>
            <person name="Storesund J.E."/>
            <person name="Kallscheuer N."/>
            <person name="Luecker S."/>
            <person name="Lage O.M."/>
            <person name="Pohl T."/>
            <person name="Merkel B.J."/>
            <person name="Hornburger P."/>
            <person name="Mueller R.-W."/>
            <person name="Bruemmer F."/>
            <person name="Labrenz M."/>
            <person name="Spormann A.M."/>
            <person name="Op Den Camp H."/>
            <person name="Overmann J."/>
            <person name="Amann R."/>
            <person name="Jetten M.S.M."/>
            <person name="Mascher T."/>
            <person name="Medema M.H."/>
            <person name="Devos D.P."/>
            <person name="Kaster A.-K."/>
            <person name="Ovreas L."/>
            <person name="Rohde M."/>
            <person name="Galperin M.Y."/>
            <person name="Jogler C."/>
        </authorList>
    </citation>
    <scope>NUCLEOTIDE SEQUENCE [LARGE SCALE GENOMIC DNA]</scope>
    <source>
        <strain evidence="3 4">LF1</strain>
    </source>
</reference>
<sequence length="64" mass="6472" precursor="true">MTKATALLSLLLASCLGCNDATTQQKTNQAQRTAVAAELKTQGEAMHNAPAGDSVTAGTKGVDP</sequence>
<feature type="region of interest" description="Disordered" evidence="1">
    <location>
        <begin position="43"/>
        <end position="64"/>
    </location>
</feature>
<name>A0A5B1C9T5_9BACT</name>
<dbReference type="AlphaFoldDB" id="A0A5B1C9T5"/>
<dbReference type="EMBL" id="VRLW01000003">
    <property type="protein sequence ID" value="KAA1257276.1"/>
    <property type="molecule type" value="Genomic_DNA"/>
</dbReference>
<evidence type="ECO:0000313" key="4">
    <source>
        <dbReference type="Proteomes" id="UP000322699"/>
    </source>
</evidence>
<evidence type="ECO:0000313" key="3">
    <source>
        <dbReference type="EMBL" id="KAA1257276.1"/>
    </source>
</evidence>
<keyword evidence="2" id="KW-0732">Signal</keyword>
<keyword evidence="4" id="KW-1185">Reference proteome</keyword>
<evidence type="ECO:0000256" key="2">
    <source>
        <dbReference type="SAM" id="SignalP"/>
    </source>
</evidence>
<dbReference type="RefSeq" id="WP_162273304.1">
    <property type="nucleotide sequence ID" value="NZ_LWSK01000270.1"/>
</dbReference>
<evidence type="ECO:0000256" key="1">
    <source>
        <dbReference type="SAM" id="MobiDB-lite"/>
    </source>
</evidence>
<feature type="chain" id="PRO_5022720252" evidence="2">
    <location>
        <begin position="21"/>
        <end position="64"/>
    </location>
</feature>
<comment type="caution">
    <text evidence="3">The sequence shown here is derived from an EMBL/GenBank/DDBJ whole genome shotgun (WGS) entry which is preliminary data.</text>
</comment>
<gene>
    <name evidence="3" type="ORF">LF1_54250</name>
</gene>